<gene>
    <name evidence="11" type="primary">rimN</name>
    <name evidence="9" type="synonym">tsaC</name>
    <name evidence="14" type="ORF">FEA53_00820</name>
    <name evidence="13" type="ORF">FEB89_00825</name>
    <name evidence="11" type="ORF">NCTC10638_04056</name>
    <name evidence="12" type="ORF">NCTC9380_02314</name>
</gene>
<protein>
    <recommendedName>
        <fullName evidence="9">Threonylcarbamoyl-AMP synthase</fullName>
        <shortName evidence="9">TC-AMP synthase</shortName>
        <ecNumber evidence="9">2.7.7.87</ecNumber>
    </recommendedName>
    <alternativeName>
        <fullName evidence="9">L-threonylcarbamoyladenylate synthase</fullName>
    </alternativeName>
    <alternativeName>
        <fullName evidence="9">t(6)A37 threonylcarbamoyladenosine biosynthesis protein TsaC</fullName>
    </alternativeName>
    <alternativeName>
        <fullName evidence="9">tRNA threonylcarbamoyladenosine biosynthesis protein TsaC</fullName>
    </alternativeName>
</protein>
<feature type="domain" description="YrdC-like" evidence="10">
    <location>
        <begin position="1"/>
        <end position="184"/>
    </location>
</feature>
<evidence type="ECO:0000313" key="15">
    <source>
        <dbReference type="Proteomes" id="UP000254031"/>
    </source>
</evidence>
<sequence>MNNFLEIVNQLKQEEVVAYPTEAVFGLGCNPQSEKAVRKLLVLKQRPEEKGLILLASDLKYLLPYIDEARMTEQAWQRLSHIGEQAITWIVPVKNTVPSYLTGKFDSIAVRLCNVPAVVQLCEASGVALTSTSANLSGEPPCRNAKEVIDQFGQDFPVLHADTLGRENPSEIRDIFSQQIFRQG</sequence>
<dbReference type="EMBL" id="UGPN01000002">
    <property type="protein sequence ID" value="STY64866.1"/>
    <property type="molecule type" value="Genomic_DNA"/>
</dbReference>
<dbReference type="Proteomes" id="UP000315164">
    <property type="component" value="Unassembled WGS sequence"/>
</dbReference>
<dbReference type="Proteomes" id="UP000318394">
    <property type="component" value="Unassembled WGS sequence"/>
</dbReference>
<dbReference type="InterPro" id="IPR023535">
    <property type="entry name" value="TC-AMP_synthase"/>
</dbReference>
<dbReference type="GO" id="GO:0005524">
    <property type="term" value="F:ATP binding"/>
    <property type="evidence" value="ECO:0007669"/>
    <property type="project" value="UniProtKB-UniRule"/>
</dbReference>
<proteinExistence type="inferred from homology"/>
<evidence type="ECO:0000256" key="4">
    <source>
        <dbReference type="ARBA" id="ARBA00022694"/>
    </source>
</evidence>
<dbReference type="Gene3D" id="3.90.870.10">
    <property type="entry name" value="DHBP synthase"/>
    <property type="match status" value="1"/>
</dbReference>
<dbReference type="KEGG" id="mhay:VK67_03060"/>
<dbReference type="Proteomes" id="UP000254802">
    <property type="component" value="Unassembled WGS sequence"/>
</dbReference>
<dbReference type="EMBL" id="UGPL01000006">
    <property type="protein sequence ID" value="STY66982.1"/>
    <property type="molecule type" value="Genomic_DNA"/>
</dbReference>
<evidence type="ECO:0000313" key="14">
    <source>
        <dbReference type="EMBL" id="TRB76354.1"/>
    </source>
</evidence>
<dbReference type="Pfam" id="PF01300">
    <property type="entry name" value="Sua5_yciO_yrdC"/>
    <property type="match status" value="1"/>
</dbReference>
<dbReference type="InterPro" id="IPR050156">
    <property type="entry name" value="TC-AMP_synthase_SUA5"/>
</dbReference>
<evidence type="ECO:0000256" key="3">
    <source>
        <dbReference type="ARBA" id="ARBA00022679"/>
    </source>
</evidence>
<dbReference type="SUPFAM" id="SSF55821">
    <property type="entry name" value="YrdC/RibB"/>
    <property type="match status" value="1"/>
</dbReference>
<dbReference type="GO" id="GO:0006450">
    <property type="term" value="P:regulation of translational fidelity"/>
    <property type="evidence" value="ECO:0007669"/>
    <property type="project" value="TreeGrafter"/>
</dbReference>
<dbReference type="RefSeq" id="WP_006249591.1">
    <property type="nucleotide sequence ID" value="NZ_CP011098.1"/>
</dbReference>
<dbReference type="EMBL" id="VAJB01000001">
    <property type="protein sequence ID" value="TRB76354.1"/>
    <property type="molecule type" value="Genomic_DNA"/>
</dbReference>
<dbReference type="PANTHER" id="PTHR17490">
    <property type="entry name" value="SUA5"/>
    <property type="match status" value="1"/>
</dbReference>
<evidence type="ECO:0000313" key="16">
    <source>
        <dbReference type="Proteomes" id="UP000254802"/>
    </source>
</evidence>
<keyword evidence="7 9" id="KW-0067">ATP-binding</keyword>
<organism evidence="14 17">
    <name type="scientific">Mannheimia haemolytica</name>
    <name type="common">Pasteurella haemolytica</name>
    <dbReference type="NCBI Taxonomy" id="75985"/>
    <lineage>
        <taxon>Bacteria</taxon>
        <taxon>Pseudomonadati</taxon>
        <taxon>Pseudomonadota</taxon>
        <taxon>Gammaproteobacteria</taxon>
        <taxon>Pasteurellales</taxon>
        <taxon>Pasteurellaceae</taxon>
        <taxon>Mannheimia</taxon>
    </lineage>
</organism>
<evidence type="ECO:0000259" key="10">
    <source>
        <dbReference type="PROSITE" id="PS51163"/>
    </source>
</evidence>
<evidence type="ECO:0000256" key="2">
    <source>
        <dbReference type="ARBA" id="ARBA00022490"/>
    </source>
</evidence>
<keyword evidence="2 9" id="KW-0963">Cytoplasm</keyword>
<evidence type="ECO:0000256" key="6">
    <source>
        <dbReference type="ARBA" id="ARBA00022741"/>
    </source>
</evidence>
<dbReference type="GO" id="GO:0003725">
    <property type="term" value="F:double-stranded RNA binding"/>
    <property type="evidence" value="ECO:0007669"/>
    <property type="project" value="InterPro"/>
</dbReference>
<comment type="similarity">
    <text evidence="9">Belongs to the SUA5 family. TsaC subfamily.</text>
</comment>
<keyword evidence="18" id="KW-1185">Reference proteome</keyword>
<evidence type="ECO:0000256" key="7">
    <source>
        <dbReference type="ARBA" id="ARBA00022840"/>
    </source>
</evidence>
<comment type="catalytic activity">
    <reaction evidence="8 9">
        <text>L-threonine + hydrogencarbonate + ATP = L-threonylcarbamoyladenylate + diphosphate + H2O</text>
        <dbReference type="Rhea" id="RHEA:36407"/>
        <dbReference type="ChEBI" id="CHEBI:15377"/>
        <dbReference type="ChEBI" id="CHEBI:17544"/>
        <dbReference type="ChEBI" id="CHEBI:30616"/>
        <dbReference type="ChEBI" id="CHEBI:33019"/>
        <dbReference type="ChEBI" id="CHEBI:57926"/>
        <dbReference type="ChEBI" id="CHEBI:73682"/>
        <dbReference type="EC" id="2.7.7.87"/>
    </reaction>
</comment>
<evidence type="ECO:0000256" key="8">
    <source>
        <dbReference type="ARBA" id="ARBA00048366"/>
    </source>
</evidence>
<dbReference type="GO" id="GO:0061710">
    <property type="term" value="F:L-threonylcarbamoyladenylate synthase"/>
    <property type="evidence" value="ECO:0007669"/>
    <property type="project" value="UniProtKB-EC"/>
</dbReference>
<keyword evidence="5 9" id="KW-0548">Nucleotidyltransferase</keyword>
<evidence type="ECO:0000313" key="11">
    <source>
        <dbReference type="EMBL" id="STY64866.1"/>
    </source>
</evidence>
<keyword evidence="6 9" id="KW-0547">Nucleotide-binding</keyword>
<accession>A0A248ZYQ6</accession>
<dbReference type="GO" id="GO:0002949">
    <property type="term" value="P:tRNA threonylcarbamoyladenosine modification"/>
    <property type="evidence" value="ECO:0007669"/>
    <property type="project" value="UniProtKB-UniRule"/>
</dbReference>
<comment type="function">
    <text evidence="9">Required for the formation of a threonylcarbamoyl group on adenosine at position 37 (t(6)A37) in tRNAs that read codons beginning with adenine. Catalyzes the conversion of L-threonine, HCO(3)(-)/CO(2) and ATP to give threonylcarbamoyl-AMP (TC-AMP) as the acyladenylate intermediate, with the release of diphosphate.</text>
</comment>
<dbReference type="InterPro" id="IPR006070">
    <property type="entry name" value="Sua5-like_dom"/>
</dbReference>
<comment type="subcellular location">
    <subcellularLocation>
        <location evidence="1 9">Cytoplasm</location>
    </subcellularLocation>
</comment>
<dbReference type="KEGG" id="mhaq:WC39_03060"/>
<evidence type="ECO:0000256" key="1">
    <source>
        <dbReference type="ARBA" id="ARBA00004496"/>
    </source>
</evidence>
<dbReference type="AlphaFoldDB" id="A0A248ZYQ6"/>
<evidence type="ECO:0000256" key="5">
    <source>
        <dbReference type="ARBA" id="ARBA00022695"/>
    </source>
</evidence>
<dbReference type="PANTHER" id="PTHR17490:SF18">
    <property type="entry name" value="THREONYLCARBAMOYL-AMP SYNTHASE"/>
    <property type="match status" value="1"/>
</dbReference>
<keyword evidence="3 9" id="KW-0808">Transferase</keyword>
<dbReference type="HAMAP" id="MF_01852">
    <property type="entry name" value="TsaC"/>
    <property type="match status" value="1"/>
</dbReference>
<reference evidence="15 16" key="1">
    <citation type="submission" date="2018-06" db="EMBL/GenBank/DDBJ databases">
        <authorList>
            <consortium name="Pathogen Informatics"/>
            <person name="Doyle S."/>
        </authorList>
    </citation>
    <scope>NUCLEOTIDE SEQUENCE [LARGE SCALE GENOMIC DNA]</scope>
    <source>
        <strain evidence="11 16">NCTC10638</strain>
        <strain evidence="12 15">NCTC9380</strain>
    </source>
</reference>
<keyword evidence="4 9" id="KW-0819">tRNA processing</keyword>
<evidence type="ECO:0000313" key="13">
    <source>
        <dbReference type="EMBL" id="TRB40523.1"/>
    </source>
</evidence>
<dbReference type="InterPro" id="IPR017945">
    <property type="entry name" value="DHBP_synth_RibB-like_a/b_dom"/>
</dbReference>
<dbReference type="Proteomes" id="UP000254031">
    <property type="component" value="Unassembled WGS sequence"/>
</dbReference>
<evidence type="ECO:0000256" key="9">
    <source>
        <dbReference type="HAMAP-Rule" id="MF_01852"/>
    </source>
</evidence>
<evidence type="ECO:0000313" key="12">
    <source>
        <dbReference type="EMBL" id="STY66982.1"/>
    </source>
</evidence>
<dbReference type="GeneID" id="67368233"/>
<dbReference type="GO" id="GO:0005737">
    <property type="term" value="C:cytoplasm"/>
    <property type="evidence" value="ECO:0007669"/>
    <property type="project" value="UniProtKB-SubCell"/>
</dbReference>
<evidence type="ECO:0000313" key="18">
    <source>
        <dbReference type="Proteomes" id="UP000318394"/>
    </source>
</evidence>
<dbReference type="EC" id="2.7.7.87" evidence="9"/>
<evidence type="ECO:0000313" key="17">
    <source>
        <dbReference type="Proteomes" id="UP000315164"/>
    </source>
</evidence>
<dbReference type="GO" id="GO:0000049">
    <property type="term" value="F:tRNA binding"/>
    <property type="evidence" value="ECO:0007669"/>
    <property type="project" value="TreeGrafter"/>
</dbReference>
<name>A0A248ZYQ6_MANHA</name>
<reference evidence="17 18" key="2">
    <citation type="journal article" date="2019" name="Vet. Microbiol.">
        <title>Genetic characterization of susceptible and multi-drug resistant Mannheimia haemolytica isolated from high-risk stocker calves prior to and after antimicrobial metaphylaxis.</title>
        <authorList>
            <person name="Snyder E.R."/>
            <person name="Alvarez-Narvaez S."/>
            <person name="Credille B.C."/>
        </authorList>
    </citation>
    <scope>NUCLEOTIDE SEQUENCE [LARGE SCALE GENOMIC DNA]</scope>
    <source>
        <strain evidence="14 17">UGA-R5-128-1</strain>
        <strain evidence="13 18">UGA-R7-163-1</strain>
    </source>
</reference>
<dbReference type="FunFam" id="3.90.870.10:FF:000004">
    <property type="entry name" value="Threonylcarbamoyl-AMP synthase"/>
    <property type="match status" value="1"/>
</dbReference>
<dbReference type="OrthoDB" id="9814580at2"/>
<dbReference type="PROSITE" id="PS51163">
    <property type="entry name" value="YRDC"/>
    <property type="match status" value="1"/>
</dbReference>
<dbReference type="EMBL" id="VAJI01000001">
    <property type="protein sequence ID" value="TRB40523.1"/>
    <property type="molecule type" value="Genomic_DNA"/>
</dbReference>
<dbReference type="STRING" id="75985.WC39_03060"/>